<dbReference type="Proteomes" id="UP001165678">
    <property type="component" value="Unassembled WGS sequence"/>
</dbReference>
<protein>
    <submittedName>
        <fullName evidence="9">Acyltransferase family protein</fullName>
    </submittedName>
</protein>
<evidence type="ECO:0000256" key="3">
    <source>
        <dbReference type="ARBA" id="ARBA00022475"/>
    </source>
</evidence>
<feature type="transmembrane region" description="Helical" evidence="7">
    <location>
        <begin position="65"/>
        <end position="90"/>
    </location>
</feature>
<evidence type="ECO:0000313" key="9">
    <source>
        <dbReference type="EMBL" id="MCX2524975.1"/>
    </source>
</evidence>
<evidence type="ECO:0000259" key="8">
    <source>
        <dbReference type="Pfam" id="PF01757"/>
    </source>
</evidence>
<comment type="caution">
    <text evidence="9">The sequence shown here is derived from an EMBL/GenBank/DDBJ whole genome shotgun (WGS) entry which is preliminary data.</text>
</comment>
<evidence type="ECO:0000256" key="4">
    <source>
        <dbReference type="ARBA" id="ARBA00022692"/>
    </source>
</evidence>
<dbReference type="Pfam" id="PF01757">
    <property type="entry name" value="Acyl_transf_3"/>
    <property type="match status" value="1"/>
</dbReference>
<sequence length="377" mass="42683">MIHVKLKNTDHHTDMPESLKMSADPKRLEWIDAVKGASILLIVFYHTIIFCLDEQFLGDLYSHRILVILATVLVPLRVPLFFLVSGFLAASAIDRKSWGSVFHGRIANISWIYLVWFILQWITALLVFHLGNPDIMPRDPAFNLATLTHDFLTGESATWYLYALVLYFIFSKIIHHSKIILVGLAVVASIYADTFIESWNLRSIGQNIIFFVAGYAFKEQINSRFKAFSTPRFLATTLISLLLLGLASKFSLMRAPGFRMALAFMMIFAAIDLLSLLSRYFKMTLLKRIGQNTLPVYVIHFILIQIIIQLIDTLNVYEPVGEQGVLGEAIIIILPFLLTALISIMCLTLHKWLMSGPGSILFTLPHRPSTGKLPARE</sequence>
<keyword evidence="9" id="KW-0012">Acyltransferase</keyword>
<dbReference type="RefSeq" id="WP_265896590.1">
    <property type="nucleotide sequence ID" value="NZ_JAPIVE010000003.1"/>
</dbReference>
<gene>
    <name evidence="9" type="ORF">OQ287_12045</name>
</gene>
<feature type="transmembrane region" description="Helical" evidence="7">
    <location>
        <begin position="151"/>
        <end position="170"/>
    </location>
</feature>
<feature type="transmembrane region" description="Helical" evidence="7">
    <location>
        <begin position="233"/>
        <end position="252"/>
    </location>
</feature>
<proteinExistence type="inferred from homology"/>
<dbReference type="AlphaFoldDB" id="A0AA42CYC2"/>
<evidence type="ECO:0000256" key="1">
    <source>
        <dbReference type="ARBA" id="ARBA00004651"/>
    </source>
</evidence>
<comment type="subcellular location">
    <subcellularLocation>
        <location evidence="1">Cell membrane</location>
        <topology evidence="1">Multi-pass membrane protein</topology>
    </subcellularLocation>
</comment>
<dbReference type="GO" id="GO:0016413">
    <property type="term" value="F:O-acetyltransferase activity"/>
    <property type="evidence" value="ECO:0007669"/>
    <property type="project" value="TreeGrafter"/>
</dbReference>
<feature type="transmembrane region" description="Helical" evidence="7">
    <location>
        <begin position="258"/>
        <end position="277"/>
    </location>
</feature>
<reference evidence="9" key="1">
    <citation type="submission" date="2022-11" db="EMBL/GenBank/DDBJ databases">
        <title>Larsenimonas rhizosphaerae sp. nov., isolated from a tidal mudflat.</title>
        <authorList>
            <person name="Lee S.D."/>
            <person name="Kim I.S."/>
        </authorList>
    </citation>
    <scope>NUCLEOTIDE SEQUENCE</scope>
    <source>
        <strain evidence="9">GH2-1</strain>
    </source>
</reference>
<comment type="similarity">
    <text evidence="2">Belongs to the acyltransferase 3 family.</text>
</comment>
<keyword evidence="9" id="KW-0808">Transferase</keyword>
<accession>A0AA42CYC2</accession>
<dbReference type="PANTHER" id="PTHR40074">
    <property type="entry name" value="O-ACETYLTRANSFERASE WECH"/>
    <property type="match status" value="1"/>
</dbReference>
<dbReference type="GO" id="GO:0009246">
    <property type="term" value="P:enterobacterial common antigen biosynthetic process"/>
    <property type="evidence" value="ECO:0007669"/>
    <property type="project" value="TreeGrafter"/>
</dbReference>
<name>A0AA42CYC2_9GAMM</name>
<feature type="transmembrane region" description="Helical" evidence="7">
    <location>
        <begin position="329"/>
        <end position="349"/>
    </location>
</feature>
<keyword evidence="4 7" id="KW-0812">Transmembrane</keyword>
<keyword evidence="6 7" id="KW-0472">Membrane</keyword>
<evidence type="ECO:0000256" key="2">
    <source>
        <dbReference type="ARBA" id="ARBA00007400"/>
    </source>
</evidence>
<evidence type="ECO:0000256" key="6">
    <source>
        <dbReference type="ARBA" id="ARBA00023136"/>
    </source>
</evidence>
<feature type="domain" description="Acyltransferase 3" evidence="8">
    <location>
        <begin position="29"/>
        <end position="342"/>
    </location>
</feature>
<feature type="transmembrane region" description="Helical" evidence="7">
    <location>
        <begin position="111"/>
        <end position="131"/>
    </location>
</feature>
<feature type="transmembrane region" description="Helical" evidence="7">
    <location>
        <begin position="297"/>
        <end position="317"/>
    </location>
</feature>
<evidence type="ECO:0000313" key="10">
    <source>
        <dbReference type="Proteomes" id="UP001165678"/>
    </source>
</evidence>
<dbReference type="GO" id="GO:0005886">
    <property type="term" value="C:plasma membrane"/>
    <property type="evidence" value="ECO:0007669"/>
    <property type="project" value="UniProtKB-SubCell"/>
</dbReference>
<keyword evidence="3" id="KW-1003">Cell membrane</keyword>
<organism evidence="9 10">
    <name type="scientific">Larsenimonas rhizosphaerae</name>
    <dbReference type="NCBI Taxonomy" id="2944682"/>
    <lineage>
        <taxon>Bacteria</taxon>
        <taxon>Pseudomonadati</taxon>
        <taxon>Pseudomonadota</taxon>
        <taxon>Gammaproteobacteria</taxon>
        <taxon>Oceanospirillales</taxon>
        <taxon>Halomonadaceae</taxon>
        <taxon>Larsenimonas</taxon>
    </lineage>
</organism>
<keyword evidence="10" id="KW-1185">Reference proteome</keyword>
<dbReference type="InterPro" id="IPR002656">
    <property type="entry name" value="Acyl_transf_3_dom"/>
</dbReference>
<evidence type="ECO:0000256" key="5">
    <source>
        <dbReference type="ARBA" id="ARBA00022989"/>
    </source>
</evidence>
<evidence type="ECO:0000256" key="7">
    <source>
        <dbReference type="SAM" id="Phobius"/>
    </source>
</evidence>
<dbReference type="PANTHER" id="PTHR40074:SF4">
    <property type="entry name" value="INNER MEMBRANE PROTEIN YCFT"/>
    <property type="match status" value="1"/>
</dbReference>
<keyword evidence="5 7" id="KW-1133">Transmembrane helix</keyword>
<dbReference type="EMBL" id="JAPIVE010000003">
    <property type="protein sequence ID" value="MCX2524975.1"/>
    <property type="molecule type" value="Genomic_DNA"/>
</dbReference>
<feature type="transmembrane region" description="Helical" evidence="7">
    <location>
        <begin position="30"/>
        <end position="50"/>
    </location>
</feature>